<evidence type="ECO:0000256" key="1">
    <source>
        <dbReference type="ARBA" id="ARBA00001933"/>
    </source>
</evidence>
<dbReference type="EC" id="2.6.1.-" evidence="5"/>
<accession>A0A3G1A606</accession>
<dbReference type="Pfam" id="PF00155">
    <property type="entry name" value="Aminotran_1_2"/>
    <property type="match status" value="1"/>
</dbReference>
<proteinExistence type="inferred from homology"/>
<feature type="domain" description="Aminotransferase class I/classII large" evidence="6">
    <location>
        <begin position="60"/>
        <end position="416"/>
    </location>
</feature>
<comment type="cofactor">
    <cofactor evidence="1 5">
        <name>pyridoxal 5'-phosphate</name>
        <dbReference type="ChEBI" id="CHEBI:597326"/>
    </cofactor>
</comment>
<dbReference type="SUPFAM" id="SSF53383">
    <property type="entry name" value="PLP-dependent transferases"/>
    <property type="match status" value="1"/>
</dbReference>
<dbReference type="Gene3D" id="3.40.640.10">
    <property type="entry name" value="Type I PLP-dependent aspartate aminotransferase-like (Major domain)"/>
    <property type="match status" value="1"/>
</dbReference>
<dbReference type="InterPro" id="IPR015422">
    <property type="entry name" value="PyrdxlP-dep_Trfase_small"/>
</dbReference>
<dbReference type="STRING" id="697581.TCARB_1284"/>
<dbReference type="InterPro" id="IPR004838">
    <property type="entry name" value="NHTrfase_class1_PyrdxlP-BS"/>
</dbReference>
<sequence>MSIKKTHPWKISHQIKIFKHVLEKNLDVSKIKISERIERLDYPIRKYNALARSLEEKGEKVIYLNIGDPLKYDFQPPRELIEEACRALQEGHHYYSSSEGLKELREAIAYKEKTWNKVDIDPKNILVTNGVSEGINTLYAALVNEGDEVLIPDPSYPLYINFADFYDARKVFYRTIEEEGWIPDIDDMRKKITEKTRFIVVNNPHNPTGAVYPKKVLQDILDLAAEYKLPVVSDEIYDAMVFNTEFHSVASLAKSDNIVIGMNGFSKTYLATGWRLGYIYLKGPEEEIANIRTAFLGFLMTRLSAVTPLQVAVARAVYKTGSHLKELVSKLDERRRYSAKRLREIPGFSLPVEPKGAFYVFPRVDLKMNDEEFARQLLLDEKVFVVYGSGFGPLGTNHVRLVFLPPVDVLEEAFTRIERFMRKISS</sequence>
<dbReference type="CDD" id="cd00609">
    <property type="entry name" value="AAT_like"/>
    <property type="match status" value="1"/>
</dbReference>
<evidence type="ECO:0000313" key="8">
    <source>
        <dbReference type="Proteomes" id="UP000266720"/>
    </source>
</evidence>
<dbReference type="InterPro" id="IPR004839">
    <property type="entry name" value="Aminotransferase_I/II_large"/>
</dbReference>
<dbReference type="PANTHER" id="PTHR43488">
    <property type="entry name" value="GLUTAMATE-PYRUVATE AMINOTRANSFERASE ALAA"/>
    <property type="match status" value="1"/>
</dbReference>
<evidence type="ECO:0000259" key="6">
    <source>
        <dbReference type="Pfam" id="PF00155"/>
    </source>
</evidence>
<dbReference type="KEGG" id="tcb:TCARB_1284"/>
<dbReference type="Proteomes" id="UP000266720">
    <property type="component" value="Chromosome"/>
</dbReference>
<dbReference type="AlphaFoldDB" id="A0A3G1A606"/>
<dbReference type="EMBL" id="CP007493">
    <property type="protein sequence ID" value="AJB42330.1"/>
    <property type="molecule type" value="Genomic_DNA"/>
</dbReference>
<reference evidence="8" key="1">
    <citation type="book" date="2010" name="EXTREMOPHILES" publisher="0:0-0">
        <title>Complete genome sequences of ten hyperthermophilic archaea reveal their metabolic capabilities and possible ecological roles.</title>
        <editorList>
            <person name="?"/>
        </editorList>
        <authorList>
            <person name="Ravin N.V."/>
            <person name="Mardanov A.V."/>
            <person name="Bonch-Osmolovskaya E.A."/>
            <person name="Skryabin K.G."/>
        </authorList>
    </citation>
    <scope>NUCLEOTIDE SEQUENCE [LARGE SCALE GENOMIC DNA]</scope>
    <source>
        <strain evidence="8">1505</strain>
    </source>
</reference>
<dbReference type="InterPro" id="IPR015421">
    <property type="entry name" value="PyrdxlP-dep_Trfase_major"/>
</dbReference>
<dbReference type="GO" id="GO:0008483">
    <property type="term" value="F:transaminase activity"/>
    <property type="evidence" value="ECO:0007669"/>
    <property type="project" value="UniProtKB-KW"/>
</dbReference>
<dbReference type="GO" id="GO:0030170">
    <property type="term" value="F:pyridoxal phosphate binding"/>
    <property type="evidence" value="ECO:0007669"/>
    <property type="project" value="InterPro"/>
</dbReference>
<dbReference type="InterPro" id="IPR051926">
    <property type="entry name" value="Ala_Aminotransferase"/>
</dbReference>
<dbReference type="InterPro" id="IPR015424">
    <property type="entry name" value="PyrdxlP-dep_Trfase"/>
</dbReference>
<evidence type="ECO:0000256" key="2">
    <source>
        <dbReference type="ARBA" id="ARBA00022576"/>
    </source>
</evidence>
<keyword evidence="3 5" id="KW-0808">Transferase</keyword>
<keyword evidence="4" id="KW-0663">Pyridoxal phosphate</keyword>
<keyword evidence="2 5" id="KW-0032">Aminotransferase</keyword>
<dbReference type="PROSITE" id="PS00105">
    <property type="entry name" value="AA_TRANSFER_CLASS_1"/>
    <property type="match status" value="1"/>
</dbReference>
<evidence type="ECO:0000256" key="4">
    <source>
        <dbReference type="ARBA" id="ARBA00022898"/>
    </source>
</evidence>
<protein>
    <recommendedName>
        <fullName evidence="5">Aminotransferase</fullName>
        <ecNumber evidence="5">2.6.1.-</ecNumber>
    </recommendedName>
</protein>
<comment type="similarity">
    <text evidence="5">Belongs to the class-I pyridoxal-phosphate-dependent aminotransferase family.</text>
</comment>
<organism evidence="7 8">
    <name type="scientific">Thermofilum adornatum 1505</name>
    <dbReference type="NCBI Taxonomy" id="697581"/>
    <lineage>
        <taxon>Archaea</taxon>
        <taxon>Thermoproteota</taxon>
        <taxon>Thermoprotei</taxon>
        <taxon>Thermofilales</taxon>
        <taxon>Thermofilaceae</taxon>
        <taxon>Thermofilum</taxon>
    </lineage>
</organism>
<dbReference type="PANTHER" id="PTHR43488:SF2">
    <property type="entry name" value="GLUTAMATE-PYRUVATE AMINOTRANSFERASE ALAA"/>
    <property type="match status" value="1"/>
</dbReference>
<dbReference type="NCBIfam" id="NF006230">
    <property type="entry name" value="PRK08363.1"/>
    <property type="match status" value="1"/>
</dbReference>
<gene>
    <name evidence="7" type="ORF">TCARB_1284</name>
</gene>
<evidence type="ECO:0000256" key="5">
    <source>
        <dbReference type="RuleBase" id="RU000481"/>
    </source>
</evidence>
<dbReference type="Gene3D" id="3.90.1150.10">
    <property type="entry name" value="Aspartate Aminotransferase, domain 1"/>
    <property type="match status" value="1"/>
</dbReference>
<evidence type="ECO:0000313" key="7">
    <source>
        <dbReference type="EMBL" id="AJB42330.1"/>
    </source>
</evidence>
<evidence type="ECO:0000256" key="3">
    <source>
        <dbReference type="ARBA" id="ARBA00022679"/>
    </source>
</evidence>
<name>A0A3G1A606_9CREN</name>